<evidence type="ECO:0000256" key="1">
    <source>
        <dbReference type="SAM" id="MobiDB-lite"/>
    </source>
</evidence>
<evidence type="ECO:0000313" key="2">
    <source>
        <dbReference type="EMBL" id="SFL87865.1"/>
    </source>
</evidence>
<dbReference type="STRING" id="488535.SAMN04487963_0369"/>
<reference evidence="3" key="1">
    <citation type="submission" date="2016-10" db="EMBL/GenBank/DDBJ databases">
        <authorList>
            <person name="Varghese N."/>
            <person name="Submissions S."/>
        </authorList>
    </citation>
    <scope>NUCLEOTIDE SEQUENCE [LARGE SCALE GENOMIC DNA]</scope>
    <source>
        <strain evidence="3">CGMCC 1.7061</strain>
    </source>
</reference>
<dbReference type="Pfam" id="PF06693">
    <property type="entry name" value="DUF1190"/>
    <property type="match status" value="1"/>
</dbReference>
<accession>A0A1I4LA01</accession>
<dbReference type="Proteomes" id="UP000198519">
    <property type="component" value="Unassembled WGS sequence"/>
</dbReference>
<dbReference type="OrthoDB" id="6368739at2"/>
<feature type="region of interest" description="Disordered" evidence="1">
    <location>
        <begin position="212"/>
        <end position="240"/>
    </location>
</feature>
<name>A0A1I4LA01_9GAMM</name>
<keyword evidence="3" id="KW-1185">Reference proteome</keyword>
<dbReference type="AlphaFoldDB" id="A0A1I4LA01"/>
<proteinExistence type="predicted"/>
<protein>
    <submittedName>
        <fullName evidence="2">Uncharacterized conserved protein YgiB, involved in bioifilm formation, UPF0441/DUF1190 family</fullName>
    </submittedName>
</protein>
<dbReference type="RefSeq" id="WP_092020190.1">
    <property type="nucleotide sequence ID" value="NZ_FOUE01000001.1"/>
</dbReference>
<organism evidence="2 3">
    <name type="scientific">Marinobacter zhejiangensis</name>
    <dbReference type="NCBI Taxonomy" id="488535"/>
    <lineage>
        <taxon>Bacteria</taxon>
        <taxon>Pseudomonadati</taxon>
        <taxon>Pseudomonadota</taxon>
        <taxon>Gammaproteobacteria</taxon>
        <taxon>Pseudomonadales</taxon>
        <taxon>Marinobacteraceae</taxon>
        <taxon>Marinobacter</taxon>
    </lineage>
</organism>
<gene>
    <name evidence="2" type="ORF">SAMN04487963_0369</name>
</gene>
<evidence type="ECO:0000313" key="3">
    <source>
        <dbReference type="Proteomes" id="UP000198519"/>
    </source>
</evidence>
<dbReference type="EMBL" id="FOUE01000001">
    <property type="protein sequence ID" value="SFL87865.1"/>
    <property type="molecule type" value="Genomic_DNA"/>
</dbReference>
<sequence>MTAQEGLSTALKSRTHRQKRSQKATLVLMGATPFVVLGLDPLHTDVRIFRDARACESALTATPGYCDSLSAEAQARHPALAPKYESRDQCEADFAHVINDQACENGWCSQQSVIGCEATGDGHYRPEFSSFLVDQSVVSDTYSGETPAPSSLDDDQLQPVYGVSENTLQENSDRPYYGHSVFLWHYVTPGGQYLGPRSLNTPVTLARTQLASGSGQTFTGNTRRGGFGATARRTMQAARS</sequence>
<dbReference type="InterPro" id="IPR009576">
    <property type="entry name" value="Biofilm_formation_YgiB"/>
</dbReference>